<protein>
    <submittedName>
        <fullName evidence="2">Alpha amylase catalytic region</fullName>
    </submittedName>
</protein>
<dbReference type="PANTHER" id="PTHR47786:SF2">
    <property type="entry name" value="GLYCOSYL HYDROLASE FAMILY 13 CATALYTIC DOMAIN-CONTAINING PROTEIN"/>
    <property type="match status" value="1"/>
</dbReference>
<dbReference type="Proteomes" id="UP000000845">
    <property type="component" value="Chromosome"/>
</dbReference>
<dbReference type="SMART" id="SM00642">
    <property type="entry name" value="Aamy"/>
    <property type="match status" value="1"/>
</dbReference>
<keyword evidence="3" id="KW-1185">Reference proteome</keyword>
<sequence length="435" mass="51132">MTSARIYNLYPYLLKNFHSWAEKLDDIDFMNFDWVYVNPFHLPGFSGSVYSIKDYYAYSPVLLGIDYEIMEKEAEKYREIGDSFIRDFCKEAEKRKMKVMMDLVINHTSIDSDLIKEKPEWYKKNEDGTIKNPGALDGDKLIIWGDLAQIDNENSSDKENLWKYWLDYILYYAGLGIKGFRCDAAYQVPSSLWKYLINEVKKQYPDTLFLAETLSCTPEKIIEIIESGFDFVMNSLKWWNFKDEWFLQDYNKWTGRCPSLSFPENHDTERFAKEYNGDSRKAVCYYAIEAYFCSGIAITLGFEYGFEKKIDVVNTTYKDYEEINYDIVEDIRLINEIKAEYNILKEDGFAEIYDFGSSDIFSFLKKSLDGTEKIFMIANINTKTGVDVKVPDMFKIMEGHSIEDISHGHRMDEVSDNLEYYLQPGEAKLFYQKLK</sequence>
<dbReference type="STRING" id="526218.Sterm_3800"/>
<dbReference type="EMBL" id="CP001739">
    <property type="protein sequence ID" value="ACZ10634.1"/>
    <property type="molecule type" value="Genomic_DNA"/>
</dbReference>
<gene>
    <name evidence="2" type="ordered locus">Sterm_3800</name>
</gene>
<dbReference type="InterPro" id="IPR017853">
    <property type="entry name" value="GH"/>
</dbReference>
<dbReference type="InterPro" id="IPR032792">
    <property type="entry name" value="AGL_glucanoTrfase"/>
</dbReference>
<reference evidence="3" key="1">
    <citation type="submission" date="2009-09" db="EMBL/GenBank/DDBJ databases">
        <title>The complete chromosome of Sebaldella termitidis ATCC 33386.</title>
        <authorList>
            <consortium name="US DOE Joint Genome Institute (JGI-PGF)"/>
            <person name="Lucas S."/>
            <person name="Copeland A."/>
            <person name="Lapidus A."/>
            <person name="Glavina del Rio T."/>
            <person name="Dalin E."/>
            <person name="Tice H."/>
            <person name="Bruce D."/>
            <person name="Goodwin L."/>
            <person name="Pitluck S."/>
            <person name="Kyrpides N."/>
            <person name="Mavromatis K."/>
            <person name="Ivanova N."/>
            <person name="Mikhailova N."/>
            <person name="Sims D."/>
            <person name="Meincke L."/>
            <person name="Brettin T."/>
            <person name="Detter J.C."/>
            <person name="Han C."/>
            <person name="Larimer F."/>
            <person name="Land M."/>
            <person name="Hauser L."/>
            <person name="Markowitz V."/>
            <person name="Cheng J.F."/>
            <person name="Hugenholtz P."/>
            <person name="Woyke T."/>
            <person name="Wu D."/>
            <person name="Eisen J.A."/>
        </authorList>
    </citation>
    <scope>NUCLEOTIDE SEQUENCE [LARGE SCALE GENOMIC DNA]</scope>
    <source>
        <strain evidence="3">ATCC 33386 / NCTC 11300</strain>
    </source>
</reference>
<dbReference type="SUPFAM" id="SSF51445">
    <property type="entry name" value="(Trans)glycosidases"/>
    <property type="match status" value="1"/>
</dbReference>
<dbReference type="InterPro" id="IPR006047">
    <property type="entry name" value="GH13_cat_dom"/>
</dbReference>
<dbReference type="PANTHER" id="PTHR47786">
    <property type="entry name" value="ALPHA-1,4-GLUCAN:MALTOSE-1-PHOSPHATE MALTOSYLTRANSFERASE"/>
    <property type="match status" value="1"/>
</dbReference>
<reference evidence="2 3" key="2">
    <citation type="journal article" date="2010" name="Stand. Genomic Sci.">
        <title>Complete genome sequence of Sebaldella termitidis type strain (NCTC 11300).</title>
        <authorList>
            <person name="Harmon-Smith M."/>
            <person name="Celia L."/>
            <person name="Chertkov O."/>
            <person name="Lapidus A."/>
            <person name="Copeland A."/>
            <person name="Glavina Del Rio T."/>
            <person name="Nolan M."/>
            <person name="Lucas S."/>
            <person name="Tice H."/>
            <person name="Cheng J.F."/>
            <person name="Han C."/>
            <person name="Detter J.C."/>
            <person name="Bruce D."/>
            <person name="Goodwin L."/>
            <person name="Pitluck S."/>
            <person name="Pati A."/>
            <person name="Liolios K."/>
            <person name="Ivanova N."/>
            <person name="Mavromatis K."/>
            <person name="Mikhailova N."/>
            <person name="Chen A."/>
            <person name="Palaniappan K."/>
            <person name="Land M."/>
            <person name="Hauser L."/>
            <person name="Chang Y.J."/>
            <person name="Jeffries C.D."/>
            <person name="Brettin T."/>
            <person name="Goker M."/>
            <person name="Beck B."/>
            <person name="Bristow J."/>
            <person name="Eisen J.A."/>
            <person name="Markowitz V."/>
            <person name="Hugenholtz P."/>
            <person name="Kyrpides N.C."/>
            <person name="Klenk H.P."/>
            <person name="Chen F."/>
        </authorList>
    </citation>
    <scope>NUCLEOTIDE SEQUENCE [LARGE SCALE GENOMIC DNA]</scope>
    <source>
        <strain evidence="3">ATCC 33386 / NCTC 11300</strain>
    </source>
</reference>
<dbReference type="HOGENOM" id="CLU_051493_0_0_0"/>
<dbReference type="GO" id="GO:0005975">
    <property type="term" value="P:carbohydrate metabolic process"/>
    <property type="evidence" value="ECO:0007669"/>
    <property type="project" value="InterPro"/>
</dbReference>
<evidence type="ECO:0000259" key="1">
    <source>
        <dbReference type="SMART" id="SM00642"/>
    </source>
</evidence>
<name>D1AG08_SEBTE</name>
<dbReference type="Gene3D" id="3.20.20.80">
    <property type="entry name" value="Glycosidases"/>
    <property type="match status" value="1"/>
</dbReference>
<dbReference type="CAZy" id="GH13">
    <property type="family name" value="Glycoside Hydrolase Family 13"/>
</dbReference>
<dbReference type="eggNOG" id="COG0366">
    <property type="taxonomic scope" value="Bacteria"/>
</dbReference>
<organism evidence="2 3">
    <name type="scientific">Sebaldella termitidis (strain ATCC 33386 / NCTC 11300)</name>
    <dbReference type="NCBI Taxonomy" id="526218"/>
    <lineage>
        <taxon>Bacteria</taxon>
        <taxon>Fusobacteriati</taxon>
        <taxon>Fusobacteriota</taxon>
        <taxon>Fusobacteriia</taxon>
        <taxon>Fusobacteriales</taxon>
        <taxon>Leptotrichiaceae</taxon>
        <taxon>Sebaldella</taxon>
    </lineage>
</organism>
<evidence type="ECO:0000313" key="3">
    <source>
        <dbReference type="Proteomes" id="UP000000845"/>
    </source>
</evidence>
<evidence type="ECO:0000313" key="2">
    <source>
        <dbReference type="EMBL" id="ACZ10634.1"/>
    </source>
</evidence>
<dbReference type="AlphaFoldDB" id="D1AG08"/>
<proteinExistence type="predicted"/>
<accession>D1AG08</accession>
<dbReference type="Pfam" id="PF14701">
    <property type="entry name" value="hDGE_amylase"/>
    <property type="match status" value="1"/>
</dbReference>
<feature type="domain" description="Glycosyl hydrolase family 13 catalytic" evidence="1">
    <location>
        <begin position="8"/>
        <end position="332"/>
    </location>
</feature>
<dbReference type="KEGG" id="str:Sterm_3800"/>